<evidence type="ECO:0000256" key="1">
    <source>
        <dbReference type="SAM" id="MobiDB-lite"/>
    </source>
</evidence>
<sequence length="202" mass="22751">MVVATDSIHKPLTTKESNSSAHIMEVPTSCATTTRGMKWEDMLEFEDEHTVYDSDSGDSSLCSSTVFSSSASLETMTNSLLVLSRENSLCKSAKKRVQFSVVEVREYSVELGDHPSCSKGPPLTLGWDYSMSTFVAVDDFVNSHRSSRELMMPVWRRKHLLREVARLTNIDFERYEEERQSAVKSASISRSKSSVQNLCEFI</sequence>
<dbReference type="AlphaFoldDB" id="A0A7S2KZJ9"/>
<reference evidence="2" key="1">
    <citation type="submission" date="2021-01" db="EMBL/GenBank/DDBJ databases">
        <authorList>
            <person name="Corre E."/>
            <person name="Pelletier E."/>
            <person name="Niang G."/>
            <person name="Scheremetjew M."/>
            <person name="Finn R."/>
            <person name="Kale V."/>
            <person name="Holt S."/>
            <person name="Cochrane G."/>
            <person name="Meng A."/>
            <person name="Brown T."/>
            <person name="Cohen L."/>
        </authorList>
    </citation>
    <scope>NUCLEOTIDE SEQUENCE</scope>
    <source>
        <strain evidence="2">B650</strain>
    </source>
</reference>
<protein>
    <submittedName>
        <fullName evidence="2">Uncharacterized protein</fullName>
    </submittedName>
</protein>
<organism evidence="2">
    <name type="scientific">Leptocylindrus danicus</name>
    <dbReference type="NCBI Taxonomy" id="163516"/>
    <lineage>
        <taxon>Eukaryota</taxon>
        <taxon>Sar</taxon>
        <taxon>Stramenopiles</taxon>
        <taxon>Ochrophyta</taxon>
        <taxon>Bacillariophyta</taxon>
        <taxon>Coscinodiscophyceae</taxon>
        <taxon>Chaetocerotophycidae</taxon>
        <taxon>Leptocylindrales</taxon>
        <taxon>Leptocylindraceae</taxon>
        <taxon>Leptocylindrus</taxon>
    </lineage>
</organism>
<dbReference type="EMBL" id="HBGY01021262">
    <property type="protein sequence ID" value="CAD9590932.1"/>
    <property type="molecule type" value="Transcribed_RNA"/>
</dbReference>
<evidence type="ECO:0000313" key="2">
    <source>
        <dbReference type="EMBL" id="CAD9590932.1"/>
    </source>
</evidence>
<accession>A0A7S2KZJ9</accession>
<name>A0A7S2KZJ9_9STRA</name>
<proteinExistence type="predicted"/>
<feature type="region of interest" description="Disordered" evidence="1">
    <location>
        <begin position="1"/>
        <end position="20"/>
    </location>
</feature>
<gene>
    <name evidence="2" type="ORF">LDAN0321_LOCUS13380</name>
</gene>